<gene>
    <name evidence="1" type="ORF">Bpfe_012298</name>
</gene>
<proteinExistence type="predicted"/>
<evidence type="ECO:0000313" key="1">
    <source>
        <dbReference type="EMBL" id="KAK0058297.1"/>
    </source>
</evidence>
<reference evidence="1" key="1">
    <citation type="journal article" date="2023" name="PLoS Negl. Trop. Dis.">
        <title>A genome sequence for Biomphalaria pfeifferi, the major vector snail for the human-infecting parasite Schistosoma mansoni.</title>
        <authorList>
            <person name="Bu L."/>
            <person name="Lu L."/>
            <person name="Laidemitt M.R."/>
            <person name="Zhang S.M."/>
            <person name="Mutuku M."/>
            <person name="Mkoji G."/>
            <person name="Steinauer M."/>
            <person name="Loker E.S."/>
        </authorList>
    </citation>
    <scope>NUCLEOTIDE SEQUENCE</scope>
    <source>
        <strain evidence="1">KasaAsao</strain>
    </source>
</reference>
<accession>A0AAD8BQR4</accession>
<keyword evidence="2" id="KW-1185">Reference proteome</keyword>
<evidence type="ECO:0000313" key="2">
    <source>
        <dbReference type="Proteomes" id="UP001233172"/>
    </source>
</evidence>
<dbReference type="EMBL" id="JASAOG010000049">
    <property type="protein sequence ID" value="KAK0058297.1"/>
    <property type="molecule type" value="Genomic_DNA"/>
</dbReference>
<protein>
    <submittedName>
        <fullName evidence="1">Cytochrome P450 3A29</fullName>
    </submittedName>
</protein>
<name>A0AAD8BQR4_BIOPF</name>
<reference evidence="1" key="2">
    <citation type="submission" date="2023-04" db="EMBL/GenBank/DDBJ databases">
        <authorList>
            <person name="Bu L."/>
            <person name="Lu L."/>
            <person name="Laidemitt M.R."/>
            <person name="Zhang S.M."/>
            <person name="Mutuku M."/>
            <person name="Mkoji G."/>
            <person name="Steinauer M."/>
            <person name="Loker E.S."/>
        </authorList>
    </citation>
    <scope>NUCLEOTIDE SEQUENCE</scope>
    <source>
        <strain evidence="1">KasaAsao</strain>
        <tissue evidence="1">Whole Snail</tissue>
    </source>
</reference>
<organism evidence="1 2">
    <name type="scientific">Biomphalaria pfeifferi</name>
    <name type="common">Bloodfluke planorb</name>
    <name type="synonym">Freshwater snail</name>
    <dbReference type="NCBI Taxonomy" id="112525"/>
    <lineage>
        <taxon>Eukaryota</taxon>
        <taxon>Metazoa</taxon>
        <taxon>Spiralia</taxon>
        <taxon>Lophotrochozoa</taxon>
        <taxon>Mollusca</taxon>
        <taxon>Gastropoda</taxon>
        <taxon>Heterobranchia</taxon>
        <taxon>Euthyneura</taxon>
        <taxon>Panpulmonata</taxon>
        <taxon>Hygrophila</taxon>
        <taxon>Lymnaeoidea</taxon>
        <taxon>Planorbidae</taxon>
        <taxon>Biomphalaria</taxon>
    </lineage>
</organism>
<sequence length="173" mass="19767">MVKQKCLNLSSSPGPITVQTVTQITPWYVVRSIFSLKKSTIPSKMCHIDLQIQFAESFEREYKNVSGNTATEKWEHLKSNIQKTSLDIFGHPWTSLDIPGHLWTSLDIFGHPWTSLDIPGHLWTSLDIFGHPWTSLDIPGHLWTSLDIFGLPWTSLEERLQNEMIGLTLNQLV</sequence>
<dbReference type="Proteomes" id="UP001233172">
    <property type="component" value="Unassembled WGS sequence"/>
</dbReference>
<comment type="caution">
    <text evidence="1">The sequence shown here is derived from an EMBL/GenBank/DDBJ whole genome shotgun (WGS) entry which is preliminary data.</text>
</comment>
<dbReference type="AlphaFoldDB" id="A0AAD8BQR4"/>